<dbReference type="AlphaFoldDB" id="B3RMH2"/>
<dbReference type="EMBL" id="DS985242">
    <property type="protein sequence ID" value="EDV28365.1"/>
    <property type="molecule type" value="Genomic_DNA"/>
</dbReference>
<sequence>MIKLATNIFLTLFLCSCVNAATFKARSCVDFPQAGSKVAQKTVYDVNDQPYNVLCYYDGLDIYTLIESFNKTNSLHSKIAASFAIDTAVNEDTSSSVFPLDLYRLSKARMEYLASKSTMFMSSCNVVINPNQFQSSSVGHDYIKGTLDQNSKRLFFESAWLTLASDNCLSVSGNVFGASFSAKSIPVFSRNDIHLHMSVDESKSYCDKHDLLLVSEPAKVTACGVSDYPPGAPATANLFGSYNKCTKDFSCSGADGSITSWWLGSTAPPIY</sequence>
<dbReference type="InParanoid" id="B3RMH2"/>
<reference evidence="2 3" key="1">
    <citation type="journal article" date="2008" name="Nature">
        <title>The Trichoplax genome and the nature of placozoans.</title>
        <authorList>
            <person name="Srivastava M."/>
            <person name="Begovic E."/>
            <person name="Chapman J."/>
            <person name="Putnam N.H."/>
            <person name="Hellsten U."/>
            <person name="Kawashima T."/>
            <person name="Kuo A."/>
            <person name="Mitros T."/>
            <person name="Salamov A."/>
            <person name="Carpenter M.L."/>
            <person name="Signorovitch A.Y."/>
            <person name="Moreno M.A."/>
            <person name="Kamm K."/>
            <person name="Grimwood J."/>
            <person name="Schmutz J."/>
            <person name="Shapiro H."/>
            <person name="Grigoriev I.V."/>
            <person name="Buss L.W."/>
            <person name="Schierwater B."/>
            <person name="Dellaporta S.L."/>
            <person name="Rokhsar D.S."/>
        </authorList>
    </citation>
    <scope>NUCLEOTIDE SEQUENCE [LARGE SCALE GENOMIC DNA]</scope>
    <source>
        <strain evidence="2 3">Grell-BS-1999</strain>
    </source>
</reference>
<dbReference type="CTD" id="6751414"/>
<dbReference type="KEGG" id="tad:TRIADDRAFT_53953"/>
<evidence type="ECO:0000313" key="2">
    <source>
        <dbReference type="EMBL" id="EDV28365.1"/>
    </source>
</evidence>
<feature type="signal peptide" evidence="1">
    <location>
        <begin position="1"/>
        <end position="20"/>
    </location>
</feature>
<dbReference type="RefSeq" id="XP_002110199.1">
    <property type="nucleotide sequence ID" value="XM_002110163.1"/>
</dbReference>
<name>B3RMH2_TRIAD</name>
<dbReference type="PROSITE" id="PS51257">
    <property type="entry name" value="PROKAR_LIPOPROTEIN"/>
    <property type="match status" value="1"/>
</dbReference>
<protein>
    <submittedName>
        <fullName evidence="2">Uncharacterized protein</fullName>
    </submittedName>
</protein>
<feature type="chain" id="PRO_5002796773" evidence="1">
    <location>
        <begin position="21"/>
        <end position="271"/>
    </location>
</feature>
<keyword evidence="1" id="KW-0732">Signal</keyword>
<dbReference type="PhylomeDB" id="B3RMH2"/>
<evidence type="ECO:0000256" key="1">
    <source>
        <dbReference type="SAM" id="SignalP"/>
    </source>
</evidence>
<organism evidence="2 3">
    <name type="scientific">Trichoplax adhaerens</name>
    <name type="common">Trichoplax reptans</name>
    <dbReference type="NCBI Taxonomy" id="10228"/>
    <lineage>
        <taxon>Eukaryota</taxon>
        <taxon>Metazoa</taxon>
        <taxon>Placozoa</taxon>
        <taxon>Uniplacotomia</taxon>
        <taxon>Trichoplacea</taxon>
        <taxon>Trichoplacidae</taxon>
        <taxon>Trichoplax</taxon>
    </lineage>
</organism>
<dbReference type="Proteomes" id="UP000009022">
    <property type="component" value="Unassembled WGS sequence"/>
</dbReference>
<proteinExistence type="predicted"/>
<gene>
    <name evidence="2" type="ORF">TRIADDRAFT_53953</name>
</gene>
<dbReference type="GeneID" id="6751414"/>
<dbReference type="GO" id="GO:0070492">
    <property type="term" value="F:oligosaccharide binding"/>
    <property type="evidence" value="ECO:0000318"/>
    <property type="project" value="GO_Central"/>
</dbReference>
<dbReference type="GO" id="GO:0005615">
    <property type="term" value="C:extracellular space"/>
    <property type="evidence" value="ECO:0000318"/>
    <property type="project" value="GO_Central"/>
</dbReference>
<accession>B3RMH2</accession>
<dbReference type="HOGENOM" id="CLU_1027895_0_0_1"/>
<keyword evidence="3" id="KW-1185">Reference proteome</keyword>
<evidence type="ECO:0000313" key="3">
    <source>
        <dbReference type="Proteomes" id="UP000009022"/>
    </source>
</evidence>